<proteinExistence type="predicted"/>
<keyword evidence="3" id="KW-1185">Reference proteome</keyword>
<dbReference type="RefSeq" id="WP_045952708.1">
    <property type="nucleotide sequence ID" value="NZ_JZWV01001766.1"/>
</dbReference>
<dbReference type="InterPro" id="IPR058062">
    <property type="entry name" value="SCO7613_C"/>
</dbReference>
<dbReference type="Proteomes" id="UP000033551">
    <property type="component" value="Unassembled WGS sequence"/>
</dbReference>
<feature type="transmembrane region" description="Helical" evidence="1">
    <location>
        <begin position="53"/>
        <end position="70"/>
    </location>
</feature>
<sequence>AYTLPVTAGALAVGVVRRRRDPGASSWAAYGPGLGATLLPGLVAVWGDPYWPRPLLLGLGALVVTLVGAHRRLRAPLLLGGFALAGVAVHELAPYVVQVAGLLPRWVPPALAGVLLLAVGATYERRLRDARRLREALGRFR</sequence>
<feature type="transmembrane region" description="Helical" evidence="1">
    <location>
        <begin position="27"/>
        <end position="47"/>
    </location>
</feature>
<reference evidence="2 3" key="1">
    <citation type="submission" date="2015-02" db="EMBL/GenBank/DDBJ databases">
        <authorList>
            <person name="Ju K.-S."/>
            <person name="Doroghazi J.R."/>
            <person name="Metcalf W."/>
        </authorList>
    </citation>
    <scope>NUCLEOTIDE SEQUENCE [LARGE SCALE GENOMIC DNA]</scope>
    <source>
        <strain evidence="2 3">NRRL ISP-5550</strain>
    </source>
</reference>
<keyword evidence="1" id="KW-0472">Membrane</keyword>
<dbReference type="EMBL" id="JZWV01001766">
    <property type="protein sequence ID" value="KJY16293.1"/>
    <property type="molecule type" value="Genomic_DNA"/>
</dbReference>
<name>A0A0F4I496_9ACTN</name>
<accession>A0A0F4I496</accession>
<keyword evidence="1" id="KW-0812">Transmembrane</keyword>
<protein>
    <submittedName>
        <fullName evidence="2">Uncharacterized protein</fullName>
    </submittedName>
</protein>
<feature type="non-terminal residue" evidence="2">
    <location>
        <position position="1"/>
    </location>
</feature>
<evidence type="ECO:0000313" key="3">
    <source>
        <dbReference type="Proteomes" id="UP000033551"/>
    </source>
</evidence>
<feature type="transmembrane region" description="Helical" evidence="1">
    <location>
        <begin position="77"/>
        <end position="97"/>
    </location>
</feature>
<dbReference type="AlphaFoldDB" id="A0A0F4I496"/>
<keyword evidence="1" id="KW-1133">Transmembrane helix</keyword>
<evidence type="ECO:0000256" key="1">
    <source>
        <dbReference type="SAM" id="Phobius"/>
    </source>
</evidence>
<dbReference type="STRING" id="68223.GCA_002028425_01460"/>
<dbReference type="NCBIfam" id="NF047321">
    <property type="entry name" value="SCO7613_CTERM"/>
    <property type="match status" value="1"/>
</dbReference>
<dbReference type="PATRIC" id="fig|68223.7.peg.6900"/>
<feature type="transmembrane region" description="Helical" evidence="1">
    <location>
        <begin position="103"/>
        <end position="123"/>
    </location>
</feature>
<gene>
    <name evidence="2" type="ORF">VR44_40515</name>
</gene>
<organism evidence="2 3">
    <name type="scientific">Streptomyces katrae</name>
    <dbReference type="NCBI Taxonomy" id="68223"/>
    <lineage>
        <taxon>Bacteria</taxon>
        <taxon>Bacillati</taxon>
        <taxon>Actinomycetota</taxon>
        <taxon>Actinomycetes</taxon>
        <taxon>Kitasatosporales</taxon>
        <taxon>Streptomycetaceae</taxon>
        <taxon>Streptomyces</taxon>
    </lineage>
</organism>
<evidence type="ECO:0000313" key="2">
    <source>
        <dbReference type="EMBL" id="KJY16293.1"/>
    </source>
</evidence>
<comment type="caution">
    <text evidence="2">The sequence shown here is derived from an EMBL/GenBank/DDBJ whole genome shotgun (WGS) entry which is preliminary data.</text>
</comment>